<reference evidence="1 2" key="1">
    <citation type="submission" date="2023-03" db="EMBL/GenBank/DDBJ databases">
        <title>Bacillus Genome Sequencing.</title>
        <authorList>
            <person name="Dunlap C."/>
        </authorList>
    </citation>
    <scope>NUCLEOTIDE SEQUENCE [LARGE SCALE GENOMIC DNA]</scope>
    <source>
        <strain evidence="1 2">NRS-1717</strain>
    </source>
</reference>
<dbReference type="Proteomes" id="UP001342826">
    <property type="component" value="Unassembled WGS sequence"/>
</dbReference>
<dbReference type="EMBL" id="JARTFS010000006">
    <property type="protein sequence ID" value="MED4401431.1"/>
    <property type="molecule type" value="Genomic_DNA"/>
</dbReference>
<comment type="caution">
    <text evidence="1">The sequence shown here is derived from an EMBL/GenBank/DDBJ whole genome shotgun (WGS) entry which is preliminary data.</text>
</comment>
<evidence type="ECO:0000313" key="2">
    <source>
        <dbReference type="Proteomes" id="UP001342826"/>
    </source>
</evidence>
<keyword evidence="2" id="KW-1185">Reference proteome</keyword>
<evidence type="ECO:0000313" key="1">
    <source>
        <dbReference type="EMBL" id="MED4401431.1"/>
    </source>
</evidence>
<accession>A0ABU6NWM9</accession>
<sequence length="64" mass="7552">MRKCAFKINVSLEEAKKRYCNWLDKDVEFKLDTYGNYVHQSVYVSQFEEGCADVVTFFEKELTG</sequence>
<gene>
    <name evidence="1" type="ORF">P9271_08915</name>
</gene>
<proteinExistence type="predicted"/>
<name>A0ABU6NWM9_9BACI</name>
<evidence type="ECO:0008006" key="3">
    <source>
        <dbReference type="Google" id="ProtNLM"/>
    </source>
</evidence>
<protein>
    <recommendedName>
        <fullName evidence="3">Phage protein</fullName>
    </recommendedName>
</protein>
<organism evidence="1 2">
    <name type="scientific">Metabacillus fastidiosus</name>
    <dbReference type="NCBI Taxonomy" id="1458"/>
    <lineage>
        <taxon>Bacteria</taxon>
        <taxon>Bacillati</taxon>
        <taxon>Bacillota</taxon>
        <taxon>Bacilli</taxon>
        <taxon>Bacillales</taxon>
        <taxon>Bacillaceae</taxon>
        <taxon>Metabacillus</taxon>
    </lineage>
</organism>
<dbReference type="RefSeq" id="WP_328015124.1">
    <property type="nucleotide sequence ID" value="NZ_JARTFS010000006.1"/>
</dbReference>